<protein>
    <submittedName>
        <fullName evidence="1">Regulator</fullName>
    </submittedName>
</protein>
<accession>A0A494XES0</accession>
<organism evidence="1 2">
    <name type="scientific">Pararobbsia silviterrae</name>
    <dbReference type="NCBI Taxonomy" id="1792498"/>
    <lineage>
        <taxon>Bacteria</taxon>
        <taxon>Pseudomonadati</taxon>
        <taxon>Pseudomonadota</taxon>
        <taxon>Betaproteobacteria</taxon>
        <taxon>Burkholderiales</taxon>
        <taxon>Burkholderiaceae</taxon>
        <taxon>Pararobbsia</taxon>
    </lineage>
</organism>
<dbReference type="RefSeq" id="WP_121090286.1">
    <property type="nucleotide sequence ID" value="NZ_RBZU01000014.1"/>
</dbReference>
<evidence type="ECO:0000313" key="2">
    <source>
        <dbReference type="Proteomes" id="UP000270342"/>
    </source>
</evidence>
<dbReference type="OrthoDB" id="5295974at2"/>
<dbReference type="Proteomes" id="UP000270342">
    <property type="component" value="Unassembled WGS sequence"/>
</dbReference>
<dbReference type="EMBL" id="RBZU01000014">
    <property type="protein sequence ID" value="RKP46634.1"/>
    <property type="molecule type" value="Genomic_DNA"/>
</dbReference>
<evidence type="ECO:0000313" key="1">
    <source>
        <dbReference type="EMBL" id="RKP46634.1"/>
    </source>
</evidence>
<dbReference type="InterPro" id="IPR016631">
    <property type="entry name" value="Regulatory_RpfE"/>
</dbReference>
<dbReference type="AlphaFoldDB" id="A0A494XES0"/>
<proteinExistence type="predicted"/>
<sequence>MPAQPLHLLIPFALVSAADAQVALAKLDYPALGALLARASLVERATGEDFQRTLPHERWLASRFGAIGAGAGPQARAAPPAGSASPASGGDDAPLAPYMMLAEGGNPGDARWAVVEPAHIQIAHDHLVLIEPDALGLSDDECATLLDAARPSFDALGVRVEAPTLRRWYVSGDALGTLVAAPPLRAAGRSIEIWLPHDAQTGDRSRAWMKLQNEVQMSWFEHPLNRARESRGQPAINGLWLYAQGTRRAALARPHACVLSRALATRGLGIASGARVGAPPDTLSGLGAALANASRDDAASVSTNAANATNSTDATPASARAVLVELDALATPYVQQDWYTWHETLARYERDWFAPALAALRNGTLPALTLTLTGDTGAATFALTRATLRMFWRRRPLAGAMTE</sequence>
<reference evidence="1 2" key="1">
    <citation type="submission" date="2018-10" db="EMBL/GenBank/DDBJ databases">
        <title>Robbsia sp. DHC34, isolated from soil.</title>
        <authorList>
            <person name="Gao Z.-H."/>
            <person name="Qiu L.-H."/>
        </authorList>
    </citation>
    <scope>NUCLEOTIDE SEQUENCE [LARGE SCALE GENOMIC DNA]</scope>
    <source>
        <strain evidence="1 2">DHC34</strain>
    </source>
</reference>
<dbReference type="PIRSF" id="PIRSF015283">
    <property type="entry name" value="Regulatory_RpfE"/>
    <property type="match status" value="1"/>
</dbReference>
<keyword evidence="2" id="KW-1185">Reference proteome</keyword>
<gene>
    <name evidence="1" type="ORF">D7S86_24375</name>
</gene>
<comment type="caution">
    <text evidence="1">The sequence shown here is derived from an EMBL/GenBank/DDBJ whole genome shotgun (WGS) entry which is preliminary data.</text>
</comment>
<name>A0A494XES0_9BURK</name>